<evidence type="ECO:0000313" key="2">
    <source>
        <dbReference type="EMBL" id="ALY10792.1"/>
    </source>
</evidence>
<reference evidence="2 3" key="1">
    <citation type="submission" date="2015-11" db="EMBL/GenBank/DDBJ databases">
        <authorList>
            <person name="Menninger J.E."/>
            <person name="Lamey M.E."/>
            <person name="Lindemann J.M."/>
            <person name="Martynyuk T."/>
            <person name="Mele F.E."/>
            <person name="Nabua C.T."/>
            <person name="Napoli C.K."/>
            <person name="Santiago L.M."/>
            <person name="Sweetman A.T."/>
            <person name="Weinstein J.L."/>
            <person name="Barrett N.A."/>
            <person name="Buerkert T.R."/>
            <person name="Cautela J.A."/>
            <person name="Egan M.S."/>
            <person name="Erb J.E."/>
            <person name="Garrigan K.E."/>
            <person name="Hagan D.J."/>
            <person name="Hartwell M.C."/>
            <person name="Hyduchak K.M."/>
            <person name="Jacob A.E."/>
            <person name="DeNigris D.M."/>
            <person name="London S.C."/>
            <person name="King-Smith C."/>
            <person name="Lee-Soety J.Y."/>
            <person name="Bradley K.W."/>
            <person name="Asai D.J."/>
            <person name="Bowman C.A."/>
            <person name="Russell D.A."/>
            <person name="Pope W.H."/>
            <person name="Jacobs-Sera D."/>
            <person name="Hendrix R.W."/>
            <person name="Hatfull G.F."/>
        </authorList>
    </citation>
    <scope>NUCLEOTIDE SEQUENCE [LARGE SCALE GENOMIC DNA]</scope>
</reference>
<evidence type="ECO:0000256" key="1">
    <source>
        <dbReference type="SAM" id="Phobius"/>
    </source>
</evidence>
<feature type="transmembrane region" description="Helical" evidence="1">
    <location>
        <begin position="36"/>
        <end position="57"/>
    </location>
</feature>
<name>A0A0U4KSM3_9CAUD</name>
<dbReference type="EMBL" id="KU160673">
    <property type="protein sequence ID" value="ALY10792.1"/>
    <property type="molecule type" value="Genomic_DNA"/>
</dbReference>
<proteinExistence type="predicted"/>
<keyword evidence="1" id="KW-1133">Transmembrane helix</keyword>
<organism evidence="2 3">
    <name type="scientific">Arthrobacter phage Wilde</name>
    <dbReference type="NCBI Taxonomy" id="1772323"/>
    <lineage>
        <taxon>Viruses</taxon>
        <taxon>Duplodnaviria</taxon>
        <taxon>Heunggongvirae</taxon>
        <taxon>Uroviricota</taxon>
        <taxon>Caudoviricetes</taxon>
        <taxon>Tankvirus</taxon>
        <taxon>Tankvirus tank</taxon>
    </lineage>
</organism>
<keyword evidence="1" id="KW-0472">Membrane</keyword>
<accession>A0A0U4KSM3</accession>
<protein>
    <submittedName>
        <fullName evidence="2">Uncharacterized protein</fullName>
    </submittedName>
</protein>
<evidence type="ECO:0000313" key="3">
    <source>
        <dbReference type="Proteomes" id="UP000225045"/>
    </source>
</evidence>
<feature type="transmembrane region" description="Helical" evidence="1">
    <location>
        <begin position="6"/>
        <end position="29"/>
    </location>
</feature>
<sequence>MKFLNLLGSLMVAGMGLIFLALCVAGLVLNPQEYEGLDALITLLILVMVCFGIALSVQSAKDL</sequence>
<dbReference type="Proteomes" id="UP000225045">
    <property type="component" value="Segment"/>
</dbReference>
<gene>
    <name evidence="2" type="primary">3</name>
    <name evidence="2" type="ORF">WILDE_3</name>
</gene>
<keyword evidence="1" id="KW-0812">Transmembrane</keyword>